<feature type="domain" description="Putative zinc-finger" evidence="4">
    <location>
        <begin position="3"/>
        <end position="37"/>
    </location>
</feature>
<proteinExistence type="inferred from homology"/>
<evidence type="ECO:0000313" key="5">
    <source>
        <dbReference type="EMBL" id="CAH1218286.1"/>
    </source>
</evidence>
<accession>A0ABN8GU17</accession>
<evidence type="ECO:0000313" key="6">
    <source>
        <dbReference type="Proteomes" id="UP000838686"/>
    </source>
</evidence>
<dbReference type="EMBL" id="CAKMMF010000030">
    <property type="protein sequence ID" value="CAH1218286.1"/>
    <property type="molecule type" value="Genomic_DNA"/>
</dbReference>
<evidence type="ECO:0000256" key="3">
    <source>
        <dbReference type="SAM" id="Phobius"/>
    </source>
</evidence>
<sequence>MKCLEVQQSLGAYWDLSESDAERLGIDQHLETCESCREEFRIWEESELLIRSFSMDGDEFTPVDDMNRDVMDRIYAEQAWYMPVASRSYQFTRTFRRNITATIACCLAMFVCGLFYILTSSNDGSSSQVVKLTGLLETANATGDNALISADFYADVPVASISDPLVLNVVPTIPQYWVALSLLGMIMTLLILNWFTRTRN</sequence>
<dbReference type="Proteomes" id="UP000838686">
    <property type="component" value="Unassembled WGS sequence"/>
</dbReference>
<dbReference type="InterPro" id="IPR027383">
    <property type="entry name" value="Znf_put"/>
</dbReference>
<organism evidence="5 6">
    <name type="scientific">Paenibacillus plantiphilus</name>
    <dbReference type="NCBI Taxonomy" id="2905650"/>
    <lineage>
        <taxon>Bacteria</taxon>
        <taxon>Bacillati</taxon>
        <taxon>Bacillota</taxon>
        <taxon>Bacilli</taxon>
        <taxon>Bacillales</taxon>
        <taxon>Paenibacillaceae</taxon>
        <taxon>Paenibacillus</taxon>
    </lineage>
</organism>
<keyword evidence="6" id="KW-1185">Reference proteome</keyword>
<gene>
    <name evidence="5" type="ORF">PAECIP111893_04381</name>
</gene>
<evidence type="ECO:0000259" key="4">
    <source>
        <dbReference type="Pfam" id="PF13490"/>
    </source>
</evidence>
<keyword evidence="3" id="KW-0472">Membrane</keyword>
<keyword evidence="3" id="KW-1133">Transmembrane helix</keyword>
<name>A0ABN8GU17_9BACL</name>
<feature type="transmembrane region" description="Helical" evidence="3">
    <location>
        <begin position="99"/>
        <end position="118"/>
    </location>
</feature>
<feature type="transmembrane region" description="Helical" evidence="3">
    <location>
        <begin position="176"/>
        <end position="195"/>
    </location>
</feature>
<comment type="caution">
    <text evidence="5">The sequence shown here is derived from an EMBL/GenBank/DDBJ whole genome shotgun (WGS) entry which is preliminary data.</text>
</comment>
<protein>
    <recommendedName>
        <fullName evidence="2">Anti-sigma-W factor RsiW</fullName>
    </recommendedName>
</protein>
<evidence type="ECO:0000256" key="1">
    <source>
        <dbReference type="ARBA" id="ARBA00024353"/>
    </source>
</evidence>
<dbReference type="RefSeq" id="WP_236344816.1">
    <property type="nucleotide sequence ID" value="NZ_CAKMMF010000030.1"/>
</dbReference>
<dbReference type="InterPro" id="IPR041916">
    <property type="entry name" value="Anti_sigma_zinc_sf"/>
</dbReference>
<reference evidence="5" key="1">
    <citation type="submission" date="2022-01" db="EMBL/GenBank/DDBJ databases">
        <authorList>
            <person name="Criscuolo A."/>
        </authorList>
    </citation>
    <scope>NUCLEOTIDE SEQUENCE</scope>
    <source>
        <strain evidence="5">CIP111893</strain>
    </source>
</reference>
<keyword evidence="3" id="KW-0812">Transmembrane</keyword>
<dbReference type="Gene3D" id="1.10.10.1320">
    <property type="entry name" value="Anti-sigma factor, zinc-finger domain"/>
    <property type="match status" value="1"/>
</dbReference>
<comment type="similarity">
    <text evidence="1">Belongs to the zinc-associated anti-sigma factor (ZAS) superfamily. Anti-sigma-W factor family.</text>
</comment>
<dbReference type="Pfam" id="PF13490">
    <property type="entry name" value="zf-HC2"/>
    <property type="match status" value="1"/>
</dbReference>
<evidence type="ECO:0000256" key="2">
    <source>
        <dbReference type="ARBA" id="ARBA00024438"/>
    </source>
</evidence>